<comment type="caution">
    <text evidence="2">The sequence shown here is derived from an EMBL/GenBank/DDBJ whole genome shotgun (WGS) entry which is preliminary data.</text>
</comment>
<feature type="compositionally biased region" description="Basic and acidic residues" evidence="1">
    <location>
        <begin position="364"/>
        <end position="391"/>
    </location>
</feature>
<protein>
    <submittedName>
        <fullName evidence="2">Uncharacterized protein</fullName>
    </submittedName>
</protein>
<evidence type="ECO:0000313" key="3">
    <source>
        <dbReference type="Proteomes" id="UP000310108"/>
    </source>
</evidence>
<dbReference type="OrthoDB" id="4823938at2759"/>
<dbReference type="Proteomes" id="UP000310108">
    <property type="component" value="Unassembled WGS sequence"/>
</dbReference>
<sequence>MAGTSRGAGARQMFHLIVRDDVPAIRVEERPICEAWLRSIGFIGPGQDGDKWEAIKKNWVGFLTATRSPARGTGRTTDWEGRQNRRNRRAIQTAFWDGADGLEALSERWPAAARRVLTQAAEGPDAPPFESLGSRWLLDKRRRFQSMWTGLVCFLAYSEQQNTLKQMGLSLSDTCTQDLIDVIQDVWTSSALGDPELLFDTTANFLIGSIMDKKATARTNAILWWTAVLVRSALSGDDEGDDFISRGVFAANILLIDVPIRDRVESMLHYSRVFILHHAFHGWKGPPSQVEEVQAELNAVDNAWLGNDSGPRPSDHHDRRTCTSAAWRSVIKHLRLEAEKSLGSTAGTPMYEVARLLARLRDVRSRTEDTPVRRPAETEDTPVRRPAETAGHHAGSSVDTSEDESDYFAEHHKAVRTMLGDRSVAEFSTLPPQQRATILRRHLTQPDPVIIGDDGLDEDGMGEQPIAAGALLRQCLFMGADDVGRRMVAEARAAYYGGNTFRIPLESLGEFLTDSLEDAETATAVPPLVRKGVIVHLWESHYAEEPQAGKDGAVVSYIQGELSMLLLFTQAKSITIRLPPSTGTAKVDTYTPQHIIQIAPVVKRLLANFGDRVDVVQDVHNPRPMSQRSLKSYWDTPTRETRRKVERGTGSLKDFLQVQIANLV</sequence>
<accession>A0A4U6XEU9</accession>
<keyword evidence="3" id="KW-1185">Reference proteome</keyword>
<evidence type="ECO:0000313" key="2">
    <source>
        <dbReference type="EMBL" id="TKW54215.1"/>
    </source>
</evidence>
<feature type="region of interest" description="Disordered" evidence="1">
    <location>
        <begin position="364"/>
        <end position="405"/>
    </location>
</feature>
<dbReference type="EMBL" id="PJEX01000148">
    <property type="protein sequence ID" value="TKW54215.1"/>
    <property type="molecule type" value="Genomic_DNA"/>
</dbReference>
<gene>
    <name evidence="2" type="ORF">CTA1_4444</name>
</gene>
<evidence type="ECO:0000256" key="1">
    <source>
        <dbReference type="SAM" id="MobiDB-lite"/>
    </source>
</evidence>
<name>A0A4U6XEU9_9PEZI</name>
<reference evidence="2 3" key="1">
    <citation type="journal article" date="2019" name="PLoS ONE">
        <title>Comparative genome analysis indicates high evolutionary potential of pathogenicity genes in Colletotrichum tanaceti.</title>
        <authorList>
            <person name="Lelwala R.V."/>
            <person name="Korhonen P.K."/>
            <person name="Young N.D."/>
            <person name="Scott J.B."/>
            <person name="Ades P.A."/>
            <person name="Gasser R.B."/>
            <person name="Taylor P.W.J."/>
        </authorList>
    </citation>
    <scope>NUCLEOTIDE SEQUENCE [LARGE SCALE GENOMIC DNA]</scope>
    <source>
        <strain evidence="2">BRIP57314</strain>
    </source>
</reference>
<organism evidence="2 3">
    <name type="scientific">Colletotrichum tanaceti</name>
    <dbReference type="NCBI Taxonomy" id="1306861"/>
    <lineage>
        <taxon>Eukaryota</taxon>
        <taxon>Fungi</taxon>
        <taxon>Dikarya</taxon>
        <taxon>Ascomycota</taxon>
        <taxon>Pezizomycotina</taxon>
        <taxon>Sordariomycetes</taxon>
        <taxon>Hypocreomycetidae</taxon>
        <taxon>Glomerellales</taxon>
        <taxon>Glomerellaceae</taxon>
        <taxon>Colletotrichum</taxon>
        <taxon>Colletotrichum destructivum species complex</taxon>
    </lineage>
</organism>
<proteinExistence type="predicted"/>
<dbReference type="AlphaFoldDB" id="A0A4U6XEU9"/>